<evidence type="ECO:0000313" key="2">
    <source>
        <dbReference type="Proteomes" id="UP001159405"/>
    </source>
</evidence>
<dbReference type="PANTHER" id="PTHR47163:SF2">
    <property type="entry name" value="SI:DKEY-17M8.2"/>
    <property type="match status" value="1"/>
</dbReference>
<dbReference type="InterPro" id="IPR053164">
    <property type="entry name" value="IS1016-like_transposase"/>
</dbReference>
<dbReference type="EMBL" id="CALNXK010000096">
    <property type="protein sequence ID" value="CAH3153377.1"/>
    <property type="molecule type" value="Genomic_DNA"/>
</dbReference>
<protein>
    <submittedName>
        <fullName evidence="1">Uncharacterized protein</fullName>
    </submittedName>
</protein>
<feature type="non-terminal residue" evidence="1">
    <location>
        <position position="136"/>
    </location>
</feature>
<name>A0ABN8PZ71_9CNID</name>
<reference evidence="1 2" key="1">
    <citation type="submission" date="2022-05" db="EMBL/GenBank/DDBJ databases">
        <authorList>
            <consortium name="Genoscope - CEA"/>
            <person name="William W."/>
        </authorList>
    </citation>
    <scope>NUCLEOTIDE SEQUENCE [LARGE SCALE GENOMIC DNA]</scope>
</reference>
<evidence type="ECO:0000313" key="1">
    <source>
        <dbReference type="EMBL" id="CAH3153377.1"/>
    </source>
</evidence>
<dbReference type="PANTHER" id="PTHR47163">
    <property type="entry name" value="DDE_TNP_IS1595 DOMAIN-CONTAINING PROTEIN"/>
    <property type="match status" value="1"/>
</dbReference>
<proteinExistence type="predicted"/>
<gene>
    <name evidence="1" type="ORF">PLOB_00049553</name>
</gene>
<keyword evidence="2" id="KW-1185">Reference proteome</keyword>
<accession>A0ABN8PZ71</accession>
<organism evidence="1 2">
    <name type="scientific">Porites lobata</name>
    <dbReference type="NCBI Taxonomy" id="104759"/>
    <lineage>
        <taxon>Eukaryota</taxon>
        <taxon>Metazoa</taxon>
        <taxon>Cnidaria</taxon>
        <taxon>Anthozoa</taxon>
        <taxon>Hexacorallia</taxon>
        <taxon>Scleractinia</taxon>
        <taxon>Fungiina</taxon>
        <taxon>Poritidae</taxon>
        <taxon>Porites</taxon>
    </lineage>
</organism>
<comment type="caution">
    <text evidence="1">The sequence shown here is derived from an EMBL/GenBank/DDBJ whole genome shotgun (WGS) entry which is preliminary data.</text>
</comment>
<dbReference type="Proteomes" id="UP001159405">
    <property type="component" value="Unassembled WGS sequence"/>
</dbReference>
<sequence>MGTWVSANGHEGVRCMLPGYRPDQIPFIPFGGTAVIKCNESKFNHKATKRNMVKQKLGIIGILGFKYKQELLLAYNNDVAHHHIVVHRNNFVDQATGVHTQEAESAWENLKLPIKGRRGIERRDFQSHLNDRMWRH</sequence>